<evidence type="ECO:0000256" key="1">
    <source>
        <dbReference type="ARBA" id="ARBA00022737"/>
    </source>
</evidence>
<feature type="domain" description="Fibronectin type-III" evidence="4">
    <location>
        <begin position="599"/>
        <end position="694"/>
    </location>
</feature>
<feature type="domain" description="Ig-like" evidence="3">
    <location>
        <begin position="204"/>
        <end position="292"/>
    </location>
</feature>
<feature type="domain" description="Fibronectin type-III" evidence="4">
    <location>
        <begin position="299"/>
        <end position="393"/>
    </location>
</feature>
<protein>
    <recommendedName>
        <fullName evidence="7">Titin</fullName>
    </recommendedName>
</protein>
<keyword evidence="1" id="KW-0677">Repeat</keyword>
<dbReference type="Proteomes" id="UP000694383">
    <property type="component" value="Unplaced"/>
</dbReference>
<keyword evidence="6" id="KW-1185">Reference proteome</keyword>
<evidence type="ECO:0000313" key="6">
    <source>
        <dbReference type="Proteomes" id="UP000694383"/>
    </source>
</evidence>
<dbReference type="SUPFAM" id="SSF48726">
    <property type="entry name" value="Immunoglobulin"/>
    <property type="match status" value="1"/>
</dbReference>
<name>A0A8C7ZVD9_9TELE</name>
<sequence length="800" mass="89089">MVSHLVFLEQSNQRKILDTPGAPQNLVVKSIKKDSVTLEWDVPLNDGGSKIRNYVIDKRESTRKAYANVSTKCLKTTFKVENLIEGALYYFRVMAENEYGIGQAVETKTASKASEVPLPVGKVFLTDVTKTSATLAWEKPEHDGGSRIDKWGVATNTKTCDGTVTGLTAGAEYQFRIIAYNEKGKSEPRVLAAPVIASDMTMEPNINMQFNTYTVLAGKDLKLEFPVLGRPKPKVNWMKNGQPFKVTSRVNILNTASTTGIQITEACKDDFGKYSITANNAVGTVTEDLTVVVLDKPGPPKGPVNVIEVSNTFVHLSWEPPEYTGGCQVKNYIVEKRDATTTVWQPVNTHLARTALKITKLKTSAEYQFRIIAENRYGKSVPLESKAIVVQYSYKPPGPPGTPFVKYATKEMMIVEWNEPVIDGGSAVIGYHLESKERNSILWNKLNKTLISDTQFKICNLEENIGYEFRVYAENIVGIGRCSKVSESYVARDPCDPPGAPEAVSISKNQIKIQWTKPQYDGGSKVNGYIVERKDISSPDGRWVRANFTNVVETEYIVTNLLPLNEYLFRVRAVNKYGVGDCLESEPVIARNPYKPPSCPGTPEANEITKDSMVVSWTAPEHTGGAEIQGYHLEKRSKDSVRWTKCNRQKLTDTHFKVTGLTTDHFYEFRVAAENEAGVGDLSELSLFYRACDATTPPGPPHHPKVTDYTKCSVSLSWNKPDSDGGAFIKGYINLSGRLTLLSLSTVQPIHLRLKSFLREEFSTSGSVLSMPMGKARWLKVKKLKCLRCLFHQTKLLLLM</sequence>
<reference evidence="5" key="1">
    <citation type="submission" date="2025-08" db="UniProtKB">
        <authorList>
            <consortium name="Ensembl"/>
        </authorList>
    </citation>
    <scope>IDENTIFICATION</scope>
</reference>
<dbReference type="InterPro" id="IPR036116">
    <property type="entry name" value="FN3_sf"/>
</dbReference>
<dbReference type="SMART" id="SM00060">
    <property type="entry name" value="FN3"/>
    <property type="match status" value="7"/>
</dbReference>
<reference evidence="5" key="2">
    <citation type="submission" date="2025-09" db="UniProtKB">
        <authorList>
            <consortium name="Ensembl"/>
        </authorList>
    </citation>
    <scope>IDENTIFICATION</scope>
</reference>
<dbReference type="SMART" id="SM00409">
    <property type="entry name" value="IG"/>
    <property type="match status" value="1"/>
</dbReference>
<dbReference type="PANTHER" id="PTHR14340:SF13">
    <property type="entry name" value="TITIN"/>
    <property type="match status" value="1"/>
</dbReference>
<keyword evidence="2" id="KW-0393">Immunoglobulin domain</keyword>
<dbReference type="CDD" id="cd00063">
    <property type="entry name" value="FN3"/>
    <property type="match status" value="6"/>
</dbReference>
<dbReference type="GO" id="GO:0045214">
    <property type="term" value="P:sarcomere organization"/>
    <property type="evidence" value="ECO:0007669"/>
    <property type="project" value="TreeGrafter"/>
</dbReference>
<dbReference type="InterPro" id="IPR007110">
    <property type="entry name" value="Ig-like_dom"/>
</dbReference>
<dbReference type="InterPro" id="IPR013098">
    <property type="entry name" value="Ig_I-set"/>
</dbReference>
<dbReference type="GO" id="GO:0048738">
    <property type="term" value="P:cardiac muscle tissue development"/>
    <property type="evidence" value="ECO:0007669"/>
    <property type="project" value="TreeGrafter"/>
</dbReference>
<dbReference type="InterPro" id="IPR036179">
    <property type="entry name" value="Ig-like_dom_sf"/>
</dbReference>
<evidence type="ECO:0000259" key="4">
    <source>
        <dbReference type="PROSITE" id="PS50853"/>
    </source>
</evidence>
<dbReference type="AlphaFoldDB" id="A0A8C7ZVD9"/>
<dbReference type="GO" id="GO:0008307">
    <property type="term" value="F:structural constituent of muscle"/>
    <property type="evidence" value="ECO:0007669"/>
    <property type="project" value="TreeGrafter"/>
</dbReference>
<dbReference type="Pfam" id="PF07679">
    <property type="entry name" value="I-set"/>
    <property type="match status" value="1"/>
</dbReference>
<dbReference type="PRINTS" id="PR00014">
    <property type="entry name" value="FNTYPEIII"/>
</dbReference>
<dbReference type="PROSITE" id="PS50853">
    <property type="entry name" value="FN3"/>
    <property type="match status" value="6"/>
</dbReference>
<dbReference type="PANTHER" id="PTHR14340">
    <property type="entry name" value="MICROFIBRIL-ASSOCIATED GLYCOPROTEIN 3"/>
    <property type="match status" value="1"/>
</dbReference>
<proteinExistence type="predicted"/>
<evidence type="ECO:0000256" key="2">
    <source>
        <dbReference type="ARBA" id="ARBA00023319"/>
    </source>
</evidence>
<dbReference type="Ensembl" id="ENSOSIT00000049794.1">
    <property type="protein sequence ID" value="ENSOSIP00000047389.1"/>
    <property type="gene ID" value="ENSOSIG00000022388.1"/>
</dbReference>
<evidence type="ECO:0000313" key="5">
    <source>
        <dbReference type="Ensembl" id="ENSOSIP00000047389.1"/>
    </source>
</evidence>
<dbReference type="GO" id="GO:0031430">
    <property type="term" value="C:M band"/>
    <property type="evidence" value="ECO:0007669"/>
    <property type="project" value="TreeGrafter"/>
</dbReference>
<accession>A0A8C7ZVD9</accession>
<dbReference type="PROSITE" id="PS50835">
    <property type="entry name" value="IG_LIKE"/>
    <property type="match status" value="1"/>
</dbReference>
<evidence type="ECO:0008006" key="7">
    <source>
        <dbReference type="Google" id="ProtNLM"/>
    </source>
</evidence>
<feature type="domain" description="Fibronectin type-III" evidence="4">
    <location>
        <begin position="22"/>
        <end position="116"/>
    </location>
</feature>
<dbReference type="CDD" id="cd05748">
    <property type="entry name" value="Ig_Titin_like"/>
    <property type="match status" value="1"/>
</dbReference>
<feature type="domain" description="Fibronectin type-III" evidence="4">
    <location>
        <begin position="497"/>
        <end position="593"/>
    </location>
</feature>
<dbReference type="Gene3D" id="2.60.40.10">
    <property type="entry name" value="Immunoglobulins"/>
    <property type="match status" value="8"/>
</dbReference>
<organism evidence="5 6">
    <name type="scientific">Oryzias sinensis</name>
    <name type="common">Chinese medaka</name>
    <dbReference type="NCBI Taxonomy" id="183150"/>
    <lineage>
        <taxon>Eukaryota</taxon>
        <taxon>Metazoa</taxon>
        <taxon>Chordata</taxon>
        <taxon>Craniata</taxon>
        <taxon>Vertebrata</taxon>
        <taxon>Euteleostomi</taxon>
        <taxon>Actinopterygii</taxon>
        <taxon>Neopterygii</taxon>
        <taxon>Teleostei</taxon>
        <taxon>Neoteleostei</taxon>
        <taxon>Acanthomorphata</taxon>
        <taxon>Ovalentaria</taxon>
        <taxon>Atherinomorphae</taxon>
        <taxon>Beloniformes</taxon>
        <taxon>Adrianichthyidae</taxon>
        <taxon>Oryziinae</taxon>
        <taxon>Oryzias</taxon>
    </lineage>
</organism>
<dbReference type="Pfam" id="PF00041">
    <property type="entry name" value="fn3"/>
    <property type="match status" value="6"/>
</dbReference>
<dbReference type="GeneTree" id="ENSGT01150000286978"/>
<dbReference type="InterPro" id="IPR003599">
    <property type="entry name" value="Ig_sub"/>
</dbReference>
<dbReference type="SUPFAM" id="SSF49265">
    <property type="entry name" value="Fibronectin type III"/>
    <property type="match status" value="4"/>
</dbReference>
<feature type="domain" description="Fibronectin type-III" evidence="4">
    <location>
        <begin position="399"/>
        <end position="493"/>
    </location>
</feature>
<evidence type="ECO:0000259" key="3">
    <source>
        <dbReference type="PROSITE" id="PS50835"/>
    </source>
</evidence>
<dbReference type="InterPro" id="IPR003961">
    <property type="entry name" value="FN3_dom"/>
</dbReference>
<dbReference type="InterPro" id="IPR013783">
    <property type="entry name" value="Ig-like_fold"/>
</dbReference>
<feature type="domain" description="Fibronectin type-III" evidence="4">
    <location>
        <begin position="119"/>
        <end position="204"/>
    </location>
</feature>